<proteinExistence type="predicted"/>
<accession>A0A2U1LCB7</accession>
<dbReference type="AlphaFoldDB" id="A0A2U1LCB7"/>
<dbReference type="EMBL" id="PKPP01010182">
    <property type="protein sequence ID" value="PWA46652.1"/>
    <property type="molecule type" value="Genomic_DNA"/>
</dbReference>
<evidence type="ECO:0000313" key="3">
    <source>
        <dbReference type="Proteomes" id="UP000245207"/>
    </source>
</evidence>
<protein>
    <submittedName>
        <fullName evidence="2">Uncharacterized protein</fullName>
    </submittedName>
</protein>
<evidence type="ECO:0000256" key="1">
    <source>
        <dbReference type="SAM" id="MobiDB-lite"/>
    </source>
</evidence>
<gene>
    <name evidence="2" type="ORF">CTI12_AA504730</name>
</gene>
<name>A0A2U1LCB7_ARTAN</name>
<dbReference type="Proteomes" id="UP000245207">
    <property type="component" value="Unassembled WGS sequence"/>
</dbReference>
<reference evidence="2 3" key="1">
    <citation type="journal article" date="2018" name="Mol. Plant">
        <title>The genome of Artemisia annua provides insight into the evolution of Asteraceae family and artemisinin biosynthesis.</title>
        <authorList>
            <person name="Shen Q."/>
            <person name="Zhang L."/>
            <person name="Liao Z."/>
            <person name="Wang S."/>
            <person name="Yan T."/>
            <person name="Shi P."/>
            <person name="Liu M."/>
            <person name="Fu X."/>
            <person name="Pan Q."/>
            <person name="Wang Y."/>
            <person name="Lv Z."/>
            <person name="Lu X."/>
            <person name="Zhang F."/>
            <person name="Jiang W."/>
            <person name="Ma Y."/>
            <person name="Chen M."/>
            <person name="Hao X."/>
            <person name="Li L."/>
            <person name="Tang Y."/>
            <person name="Lv G."/>
            <person name="Zhou Y."/>
            <person name="Sun X."/>
            <person name="Brodelius P.E."/>
            <person name="Rose J.K.C."/>
            <person name="Tang K."/>
        </authorList>
    </citation>
    <scope>NUCLEOTIDE SEQUENCE [LARGE SCALE GENOMIC DNA]</scope>
    <source>
        <strain evidence="3">cv. Huhao1</strain>
        <tissue evidence="2">Leaf</tissue>
    </source>
</reference>
<feature type="region of interest" description="Disordered" evidence="1">
    <location>
        <begin position="48"/>
        <end position="71"/>
    </location>
</feature>
<organism evidence="2 3">
    <name type="scientific">Artemisia annua</name>
    <name type="common">Sweet wormwood</name>
    <dbReference type="NCBI Taxonomy" id="35608"/>
    <lineage>
        <taxon>Eukaryota</taxon>
        <taxon>Viridiplantae</taxon>
        <taxon>Streptophyta</taxon>
        <taxon>Embryophyta</taxon>
        <taxon>Tracheophyta</taxon>
        <taxon>Spermatophyta</taxon>
        <taxon>Magnoliopsida</taxon>
        <taxon>eudicotyledons</taxon>
        <taxon>Gunneridae</taxon>
        <taxon>Pentapetalae</taxon>
        <taxon>asterids</taxon>
        <taxon>campanulids</taxon>
        <taxon>Asterales</taxon>
        <taxon>Asteraceae</taxon>
        <taxon>Asteroideae</taxon>
        <taxon>Anthemideae</taxon>
        <taxon>Artemisiinae</taxon>
        <taxon>Artemisia</taxon>
    </lineage>
</organism>
<evidence type="ECO:0000313" key="2">
    <source>
        <dbReference type="EMBL" id="PWA46652.1"/>
    </source>
</evidence>
<comment type="caution">
    <text evidence="2">The sequence shown here is derived from an EMBL/GenBank/DDBJ whole genome shotgun (WGS) entry which is preliminary data.</text>
</comment>
<keyword evidence="3" id="KW-1185">Reference proteome</keyword>
<sequence length="96" mass="10399">MCNTLLRCLSQENDGETKTPTTPAVTANKFNSIDNIPFNIEQTPEVVDQMEKDADGSSSSGKGKRDVINLDEPVEEDVAAKKMKNAATIEKANGNE</sequence>